<dbReference type="InterPro" id="IPR013097">
    <property type="entry name" value="Dabb"/>
</dbReference>
<name>A0A370GRB7_9NOCA</name>
<dbReference type="Proteomes" id="UP000255355">
    <property type="component" value="Unassembled WGS sequence"/>
</dbReference>
<dbReference type="STRING" id="1210089.GCA_001613165_05276"/>
<evidence type="ECO:0000313" key="3">
    <source>
        <dbReference type="Proteomes" id="UP000255355"/>
    </source>
</evidence>
<evidence type="ECO:0000259" key="1">
    <source>
        <dbReference type="PROSITE" id="PS51502"/>
    </source>
</evidence>
<dbReference type="OrthoDB" id="5518399at2"/>
<dbReference type="SMART" id="SM00886">
    <property type="entry name" value="Dabb"/>
    <property type="match status" value="1"/>
</dbReference>
<dbReference type="Gene3D" id="3.30.70.100">
    <property type="match status" value="1"/>
</dbReference>
<proteinExistence type="predicted"/>
<dbReference type="InterPro" id="IPR011008">
    <property type="entry name" value="Dimeric_a/b-barrel"/>
</dbReference>
<comment type="caution">
    <text evidence="2">The sequence shown here is derived from an EMBL/GenBank/DDBJ whole genome shotgun (WGS) entry which is preliminary data.</text>
</comment>
<dbReference type="EMBL" id="QQAZ01000017">
    <property type="protein sequence ID" value="RDI44493.1"/>
    <property type="molecule type" value="Genomic_DNA"/>
</dbReference>
<dbReference type="RefSeq" id="WP_068025018.1">
    <property type="nucleotide sequence ID" value="NZ_QQAZ01000017.1"/>
</dbReference>
<feature type="domain" description="Stress-response A/B barrel" evidence="1">
    <location>
        <begin position="2"/>
        <end position="93"/>
    </location>
</feature>
<dbReference type="SUPFAM" id="SSF54909">
    <property type="entry name" value="Dimeric alpha+beta barrel"/>
    <property type="match status" value="1"/>
</dbReference>
<dbReference type="Pfam" id="PF07876">
    <property type="entry name" value="Dabb"/>
    <property type="match status" value="1"/>
</dbReference>
<reference evidence="2 3" key="1">
    <citation type="submission" date="2018-07" db="EMBL/GenBank/DDBJ databases">
        <title>Genomic Encyclopedia of Type Strains, Phase IV (KMG-IV): sequencing the most valuable type-strain genomes for metagenomic binning, comparative biology and taxonomic classification.</title>
        <authorList>
            <person name="Goeker M."/>
        </authorList>
    </citation>
    <scope>NUCLEOTIDE SEQUENCE [LARGE SCALE GENOMIC DNA]</scope>
    <source>
        <strain evidence="2 3">DSM 44952</strain>
    </source>
</reference>
<gene>
    <name evidence="2" type="ORF">DFR68_117110</name>
</gene>
<organism evidence="2 3">
    <name type="scientific">Nocardia mexicana</name>
    <dbReference type="NCBI Taxonomy" id="279262"/>
    <lineage>
        <taxon>Bacteria</taxon>
        <taxon>Bacillati</taxon>
        <taxon>Actinomycetota</taxon>
        <taxon>Actinomycetes</taxon>
        <taxon>Mycobacteriales</taxon>
        <taxon>Nocardiaceae</taxon>
        <taxon>Nocardia</taxon>
    </lineage>
</organism>
<protein>
    <submittedName>
        <fullName evidence="2">Stress responsive alpha/beta barrel protein</fullName>
    </submittedName>
</protein>
<evidence type="ECO:0000313" key="2">
    <source>
        <dbReference type="EMBL" id="RDI44493.1"/>
    </source>
</evidence>
<sequence>MIVNVLRFRFKDSADAETRAAVLAAMRRAASMESVSFATVGQDLGDPAEGFTHTYLAAVADLEALERYLYDPVHLAADTEILPHLERLSPVRLSDDPDPGLRQAITRMHLKKVQTYPEWGRMLAAIPDTPIPTRS</sequence>
<dbReference type="AlphaFoldDB" id="A0A370GRB7"/>
<dbReference type="PROSITE" id="PS51502">
    <property type="entry name" value="S_R_A_B_BARREL"/>
    <property type="match status" value="1"/>
</dbReference>
<keyword evidence="3" id="KW-1185">Reference proteome</keyword>
<accession>A0A370GRB7</accession>